<dbReference type="OrthoDB" id="1731983at2759"/>
<dbReference type="AlphaFoldDB" id="A0A6G1I8R1"/>
<organism evidence="2 3">
    <name type="scientific">Trichodelitschia bisporula</name>
    <dbReference type="NCBI Taxonomy" id="703511"/>
    <lineage>
        <taxon>Eukaryota</taxon>
        <taxon>Fungi</taxon>
        <taxon>Dikarya</taxon>
        <taxon>Ascomycota</taxon>
        <taxon>Pezizomycotina</taxon>
        <taxon>Dothideomycetes</taxon>
        <taxon>Dothideomycetes incertae sedis</taxon>
        <taxon>Phaeotrichales</taxon>
        <taxon>Phaeotrichaceae</taxon>
        <taxon>Trichodelitschia</taxon>
    </lineage>
</organism>
<evidence type="ECO:0000259" key="1">
    <source>
        <dbReference type="Pfam" id="PF22917"/>
    </source>
</evidence>
<dbReference type="PANTHER" id="PTHR32487">
    <property type="entry name" value="3-OXO-DELTA(4,5)-STEROID 5-BETA-REDUCTASE"/>
    <property type="match status" value="1"/>
</dbReference>
<protein>
    <recommendedName>
        <fullName evidence="1">PRISE-like Rossmann-fold domain-containing protein</fullName>
    </recommendedName>
</protein>
<name>A0A6G1I8R1_9PEZI</name>
<dbReference type="SUPFAM" id="SSF51735">
    <property type="entry name" value="NAD(P)-binding Rossmann-fold domains"/>
    <property type="match status" value="1"/>
</dbReference>
<keyword evidence="3" id="KW-1185">Reference proteome</keyword>
<reference evidence="2" key="1">
    <citation type="journal article" date="2020" name="Stud. Mycol.">
        <title>101 Dothideomycetes genomes: a test case for predicting lifestyles and emergence of pathogens.</title>
        <authorList>
            <person name="Haridas S."/>
            <person name="Albert R."/>
            <person name="Binder M."/>
            <person name="Bloem J."/>
            <person name="Labutti K."/>
            <person name="Salamov A."/>
            <person name="Andreopoulos B."/>
            <person name="Baker S."/>
            <person name="Barry K."/>
            <person name="Bills G."/>
            <person name="Bluhm B."/>
            <person name="Cannon C."/>
            <person name="Castanera R."/>
            <person name="Culley D."/>
            <person name="Daum C."/>
            <person name="Ezra D."/>
            <person name="Gonzalez J."/>
            <person name="Henrissat B."/>
            <person name="Kuo A."/>
            <person name="Liang C."/>
            <person name="Lipzen A."/>
            <person name="Lutzoni F."/>
            <person name="Magnuson J."/>
            <person name="Mondo S."/>
            <person name="Nolan M."/>
            <person name="Ohm R."/>
            <person name="Pangilinan J."/>
            <person name="Park H.-J."/>
            <person name="Ramirez L."/>
            <person name="Alfaro M."/>
            <person name="Sun H."/>
            <person name="Tritt A."/>
            <person name="Yoshinaga Y."/>
            <person name="Zwiers L.-H."/>
            <person name="Turgeon B."/>
            <person name="Goodwin S."/>
            <person name="Spatafora J."/>
            <person name="Crous P."/>
            <person name="Grigoriev I."/>
        </authorList>
    </citation>
    <scope>NUCLEOTIDE SEQUENCE</scope>
    <source>
        <strain evidence="2">CBS 262.69</strain>
    </source>
</reference>
<sequence>MGKVALVFGASGVTGWSFVNEILTDYPKPGVWEKVHALTNRPLKQEDSLWPADSRLNIVSGIDLLKGTQEELEAEIKREIPDVDKVTHVYYLAYKASKDRDQELKDAVDMWRRSATALDHLSPALEFQVLQTGAKMYGCHLLENHPTDYIQVPLKESFPRLRQPYHDQLFYHPQLDWVTSYAKDKKWNWIDTRPDIIIGFVPNQNFYSLATSTAVFLSLYAAVNGPGATVPYPGSRKAWVAKSIDSSSDMIARQTLHLTLTLGPEHKGEGYNVADAKYPSSWEQKWPALAGYFGLKGVAPPEKAEEQLEVRAYIKEHWKTWEELERNHGLKTGIADSPMTYAGFEYFLFTQFDFDRQYDMTKMYSTGFTEERTTIEAWGPVFDRLKKAKIIPS</sequence>
<dbReference type="EMBL" id="ML996688">
    <property type="protein sequence ID" value="KAF2404506.1"/>
    <property type="molecule type" value="Genomic_DNA"/>
</dbReference>
<dbReference type="Pfam" id="PF22917">
    <property type="entry name" value="PRISE"/>
    <property type="match status" value="1"/>
</dbReference>
<evidence type="ECO:0000313" key="2">
    <source>
        <dbReference type="EMBL" id="KAF2404506.1"/>
    </source>
</evidence>
<dbReference type="InterPro" id="IPR055222">
    <property type="entry name" value="PRISE-like_Rossmann-fold"/>
</dbReference>
<gene>
    <name evidence="2" type="ORF">EJ06DRAFT_526590</name>
</gene>
<accession>A0A6G1I8R1</accession>
<evidence type="ECO:0000313" key="3">
    <source>
        <dbReference type="Proteomes" id="UP000799640"/>
    </source>
</evidence>
<proteinExistence type="predicted"/>
<dbReference type="InterPro" id="IPR036291">
    <property type="entry name" value="NAD(P)-bd_dom_sf"/>
</dbReference>
<dbReference type="Proteomes" id="UP000799640">
    <property type="component" value="Unassembled WGS sequence"/>
</dbReference>
<dbReference type="Gene3D" id="3.40.50.720">
    <property type="entry name" value="NAD(P)-binding Rossmann-like Domain"/>
    <property type="match status" value="1"/>
</dbReference>
<dbReference type="PANTHER" id="PTHR32487:SF8">
    <property type="entry name" value="NAD-DEPENDENT EPIMERASE_DEHYDRATASE DOMAIN-CONTAINING PROTEIN"/>
    <property type="match status" value="1"/>
</dbReference>
<feature type="domain" description="PRISE-like Rossmann-fold" evidence="1">
    <location>
        <begin position="5"/>
        <end position="392"/>
    </location>
</feature>
<dbReference type="CDD" id="cd08948">
    <property type="entry name" value="5beta-POR_like_SDR_a"/>
    <property type="match status" value="1"/>
</dbReference>